<keyword evidence="2" id="KW-1185">Reference proteome</keyword>
<organism evidence="1 2">
    <name type="scientific">Biomphalaria pfeifferi</name>
    <name type="common">Bloodfluke planorb</name>
    <name type="synonym">Freshwater snail</name>
    <dbReference type="NCBI Taxonomy" id="112525"/>
    <lineage>
        <taxon>Eukaryota</taxon>
        <taxon>Metazoa</taxon>
        <taxon>Spiralia</taxon>
        <taxon>Lophotrochozoa</taxon>
        <taxon>Mollusca</taxon>
        <taxon>Gastropoda</taxon>
        <taxon>Heterobranchia</taxon>
        <taxon>Euthyneura</taxon>
        <taxon>Panpulmonata</taxon>
        <taxon>Hygrophila</taxon>
        <taxon>Lymnaeoidea</taxon>
        <taxon>Planorbidae</taxon>
        <taxon>Biomphalaria</taxon>
    </lineage>
</organism>
<dbReference type="Proteomes" id="UP001233172">
    <property type="component" value="Unassembled WGS sequence"/>
</dbReference>
<protein>
    <submittedName>
        <fullName evidence="1">Uncharacterized protein</fullName>
    </submittedName>
</protein>
<name>A0AAD8ARK9_BIOPF</name>
<reference evidence="1" key="1">
    <citation type="journal article" date="2023" name="PLoS Negl. Trop. Dis.">
        <title>A genome sequence for Biomphalaria pfeifferi, the major vector snail for the human-infecting parasite Schistosoma mansoni.</title>
        <authorList>
            <person name="Bu L."/>
            <person name="Lu L."/>
            <person name="Laidemitt M.R."/>
            <person name="Zhang S.M."/>
            <person name="Mutuku M."/>
            <person name="Mkoji G."/>
            <person name="Steinauer M."/>
            <person name="Loker E.S."/>
        </authorList>
    </citation>
    <scope>NUCLEOTIDE SEQUENCE</scope>
    <source>
        <strain evidence="1">KasaAsao</strain>
    </source>
</reference>
<accession>A0AAD8ARK9</accession>
<sequence>MKSSKTTVQKVSRSFHLPDFSARHSNPVLVTFVTAREKDACASHGAIEHLSSKLFFEVDLNLSRSQKRAGKFLELRSR</sequence>
<evidence type="ECO:0000313" key="2">
    <source>
        <dbReference type="Proteomes" id="UP001233172"/>
    </source>
</evidence>
<evidence type="ECO:0000313" key="1">
    <source>
        <dbReference type="EMBL" id="KAK0041127.1"/>
    </source>
</evidence>
<comment type="caution">
    <text evidence="1">The sequence shown here is derived from an EMBL/GenBank/DDBJ whole genome shotgun (WGS) entry which is preliminary data.</text>
</comment>
<proteinExistence type="predicted"/>
<dbReference type="AlphaFoldDB" id="A0AAD8ARK9"/>
<reference evidence="1" key="2">
    <citation type="submission" date="2023-04" db="EMBL/GenBank/DDBJ databases">
        <authorList>
            <person name="Bu L."/>
            <person name="Lu L."/>
            <person name="Laidemitt M.R."/>
            <person name="Zhang S.M."/>
            <person name="Mutuku M."/>
            <person name="Mkoji G."/>
            <person name="Steinauer M."/>
            <person name="Loker E.S."/>
        </authorList>
    </citation>
    <scope>NUCLEOTIDE SEQUENCE</scope>
    <source>
        <strain evidence="1">KasaAsao</strain>
        <tissue evidence="1">Whole Snail</tissue>
    </source>
</reference>
<gene>
    <name evidence="1" type="ORF">Bpfe_029449</name>
</gene>
<dbReference type="EMBL" id="JASAOG010000287">
    <property type="protein sequence ID" value="KAK0041127.1"/>
    <property type="molecule type" value="Genomic_DNA"/>
</dbReference>